<name>A0A5B3G272_9BACT</name>
<evidence type="ECO:0000256" key="1">
    <source>
        <dbReference type="SAM" id="MobiDB-lite"/>
    </source>
</evidence>
<dbReference type="AlphaFoldDB" id="A0A5B3G272"/>
<reference evidence="2 3" key="1">
    <citation type="journal article" date="2019" name="Nat. Med.">
        <title>A library of human gut bacterial isolates paired with longitudinal multiomics data enables mechanistic microbiome research.</title>
        <authorList>
            <person name="Poyet M."/>
            <person name="Groussin M."/>
            <person name="Gibbons S.M."/>
            <person name="Avila-Pacheco J."/>
            <person name="Jiang X."/>
            <person name="Kearney S.M."/>
            <person name="Perrotta A.R."/>
            <person name="Berdy B."/>
            <person name="Zhao S."/>
            <person name="Lieberman T.D."/>
            <person name="Swanson P.K."/>
            <person name="Smith M."/>
            <person name="Roesemann S."/>
            <person name="Alexander J.E."/>
            <person name="Rich S.A."/>
            <person name="Livny J."/>
            <person name="Vlamakis H."/>
            <person name="Clish C."/>
            <person name="Bullock K."/>
            <person name="Deik A."/>
            <person name="Scott J."/>
            <person name="Pierce K.A."/>
            <person name="Xavier R.J."/>
            <person name="Alm E.J."/>
        </authorList>
    </citation>
    <scope>NUCLEOTIDE SEQUENCE [LARGE SCALE GENOMIC DNA]</scope>
    <source>
        <strain evidence="2 3">BIOML-A2</strain>
    </source>
</reference>
<comment type="caution">
    <text evidence="2">The sequence shown here is derived from an EMBL/GenBank/DDBJ whole genome shotgun (WGS) entry which is preliminary data.</text>
</comment>
<dbReference type="EMBL" id="VVXK01000018">
    <property type="protein sequence ID" value="KAA2367551.1"/>
    <property type="molecule type" value="Genomic_DNA"/>
</dbReference>
<evidence type="ECO:0000313" key="2">
    <source>
        <dbReference type="EMBL" id="KAA2367551.1"/>
    </source>
</evidence>
<accession>A0A5B3G272</accession>
<evidence type="ECO:0008006" key="4">
    <source>
        <dbReference type="Google" id="ProtNLM"/>
    </source>
</evidence>
<dbReference type="CDD" id="cd10585">
    <property type="entry name" value="CE4_SF"/>
    <property type="match status" value="1"/>
</dbReference>
<dbReference type="Pfam" id="PF15421">
    <property type="entry name" value="Polysacc_deac_3"/>
    <property type="match status" value="1"/>
</dbReference>
<proteinExistence type="predicted"/>
<evidence type="ECO:0000313" key="3">
    <source>
        <dbReference type="Proteomes" id="UP000323567"/>
    </source>
</evidence>
<dbReference type="RefSeq" id="WP_149887642.1">
    <property type="nucleotide sequence ID" value="NZ_VVXK01000018.1"/>
</dbReference>
<dbReference type="InterPro" id="IPR032762">
    <property type="entry name" value="Polysacc_deac_3"/>
</dbReference>
<organism evidence="2 3">
    <name type="scientific">Alistipes shahii</name>
    <dbReference type="NCBI Taxonomy" id="328814"/>
    <lineage>
        <taxon>Bacteria</taxon>
        <taxon>Pseudomonadati</taxon>
        <taxon>Bacteroidota</taxon>
        <taxon>Bacteroidia</taxon>
        <taxon>Bacteroidales</taxon>
        <taxon>Rikenellaceae</taxon>
        <taxon>Alistipes</taxon>
    </lineage>
</organism>
<sequence>MRQDAEPGDAESRGAGQSRFPPPTEYLYPFGDEPGQITAEIALSFGPGTDLSAARIEIPPLKYNKSLLLLLTQDDCKQAAFSTTWAAINGRPLSDTYFYNAPHLRGGDMPPDTYSFGKALGSTDGTGREVRFSFTTAISPEWDYMDDKAVVRPGFTENYYRFFMRAGLMWDDVIEMLNYGVGIAFHDVNTLSVDVPDSIRAHFVSSQRIVLDRLAGRGCKMLIEPNGNKAYVAAAEGYDPIQTIFLQSGGEKLRPFAVNGDLLRTRIERGLWLPAAIPAVIEAQMARPVEEREAVNIGVHGTDRFWSEMLLWLNNTYGRDGEDCLWMPAAEEYFEYNYLRHHAVVNARVTENTLTLTVEMPGGLYFYYPSLTINLLGVDPGACTAVGGGETVTGLSWGRGRTADDGAEALMVNFDCRHALVAHAEHFVAVYEADPSAANRADARYFVAMLKDSDCKERLLKRIK</sequence>
<gene>
    <name evidence="2" type="ORF">F2Y13_11670</name>
</gene>
<protein>
    <recommendedName>
        <fullName evidence="4">Polysaccharide deacetylase family protein</fullName>
    </recommendedName>
</protein>
<feature type="region of interest" description="Disordered" evidence="1">
    <location>
        <begin position="1"/>
        <end position="25"/>
    </location>
</feature>
<dbReference type="Proteomes" id="UP000323567">
    <property type="component" value="Unassembled WGS sequence"/>
</dbReference>